<feature type="compositionally biased region" description="Polar residues" evidence="1">
    <location>
        <begin position="1"/>
        <end position="12"/>
    </location>
</feature>
<evidence type="ECO:0000256" key="1">
    <source>
        <dbReference type="SAM" id="MobiDB-lite"/>
    </source>
</evidence>
<dbReference type="GO" id="GO:0003341">
    <property type="term" value="P:cilium movement"/>
    <property type="evidence" value="ECO:0007669"/>
    <property type="project" value="InterPro"/>
</dbReference>
<dbReference type="OMA" id="RQLEHMI"/>
<dbReference type="GeneID" id="36395818"/>
<dbReference type="PANTHER" id="PTHR46518:SF1">
    <property type="entry name" value="OUTER DYNEIN ARM-DOCKING COMPLEX SUBUNIT 3"/>
    <property type="match status" value="1"/>
</dbReference>
<dbReference type="EMBL" id="CCYD01001204">
    <property type="protein sequence ID" value="CEG44395.1"/>
    <property type="molecule type" value="Genomic_DNA"/>
</dbReference>
<protein>
    <submittedName>
        <fullName evidence="2">Uncharacterized protein</fullName>
    </submittedName>
</protein>
<sequence>MASNFSDISGNSPVKEYENHFKKRSEPARRIKLLPLSELSSPGVYEFVPSKTMVNKMKKITHKRELVEAVRKANTPIMLPGRETGSKRSLQEDTGSSVMLELNAGQRDIEYLEGGVHLNARKFNELKLMVDRRQRELHSLLDELRVLQLEHETLSKIQNQDTPVSKRNNRIKQEIAQCTAGMEEQMHSRRQLEHMIRRLQTTQLRVDAQLTGMTTAVNNSEREVEEVQLLCRQLEVGKSRAVQFLQDVQLQIQVERKARARDLGDHEVRARNSQKMETWRLQRIKERDEMLAELRGDLSAEEESRMLLNIRKREHASEALNAANLIKAQKFADFEALLDEIKLTTGAASLTDVVEKINAQVATSVSLDKEKLEAEERLLVSRRNKELMYKELNELKASYVGNLNLDRDLYSSLENEIRQAKVTLRVNKSAVDHLNGVMSAIRQEFSGLAKRLQPFDDILEGGHCRVVEETSNDTDYDNMIPVSSQSSFGTNSLTMIELKLTKIFEIVGQSILSVNSLSEYATAFTNDDAGDENTRNNLAEEDASVNLLEDDNAMWSPIANSDLHLHKNNIRVRPAGQNGVTLAISTEGQNSARTEASAGKINLGEEICGSVLSRDILKQTSSRHYTDVMRKKELAERRKVASERGISDEEMMAKLRKRNQVETITRLATSPLRHGAQVFLARAASGIKDVAVGSTSVSSLAIATQMQFSDL</sequence>
<name>A0A0N7L6I8_PLAHL</name>
<dbReference type="GO" id="GO:0036064">
    <property type="term" value="C:ciliary basal body"/>
    <property type="evidence" value="ECO:0007669"/>
    <property type="project" value="TreeGrafter"/>
</dbReference>
<dbReference type="Proteomes" id="UP000054928">
    <property type="component" value="Unassembled WGS sequence"/>
</dbReference>
<organism evidence="2 3">
    <name type="scientific">Plasmopara halstedii</name>
    <name type="common">Downy mildew of sunflower</name>
    <dbReference type="NCBI Taxonomy" id="4781"/>
    <lineage>
        <taxon>Eukaryota</taxon>
        <taxon>Sar</taxon>
        <taxon>Stramenopiles</taxon>
        <taxon>Oomycota</taxon>
        <taxon>Peronosporomycetes</taxon>
        <taxon>Peronosporales</taxon>
        <taxon>Peronosporaceae</taxon>
        <taxon>Plasmopara</taxon>
    </lineage>
</organism>
<proteinExistence type="predicted"/>
<dbReference type="GO" id="GO:0035253">
    <property type="term" value="C:ciliary rootlet"/>
    <property type="evidence" value="ECO:0007669"/>
    <property type="project" value="TreeGrafter"/>
</dbReference>
<dbReference type="InterPro" id="IPR033192">
    <property type="entry name" value="ODAD3"/>
</dbReference>
<dbReference type="AlphaFoldDB" id="A0A0N7L6I8"/>
<accession>A0A0N7L6I8</accession>
<dbReference type="OrthoDB" id="71318at2759"/>
<keyword evidence="3" id="KW-1185">Reference proteome</keyword>
<evidence type="ECO:0000313" key="3">
    <source>
        <dbReference type="Proteomes" id="UP000054928"/>
    </source>
</evidence>
<feature type="region of interest" description="Disordered" evidence="1">
    <location>
        <begin position="1"/>
        <end position="22"/>
    </location>
</feature>
<reference evidence="3" key="1">
    <citation type="submission" date="2014-09" db="EMBL/GenBank/DDBJ databases">
        <authorList>
            <person name="Sharma Rahul"/>
            <person name="Thines Marco"/>
        </authorList>
    </citation>
    <scope>NUCLEOTIDE SEQUENCE [LARGE SCALE GENOMIC DNA]</scope>
</reference>
<dbReference type="GO" id="GO:0097542">
    <property type="term" value="C:ciliary tip"/>
    <property type="evidence" value="ECO:0007669"/>
    <property type="project" value="TreeGrafter"/>
</dbReference>
<dbReference type="PANTHER" id="PTHR46518">
    <property type="entry name" value="COILED-COIL DOMAIN-CONTAINING PROTEIN 151"/>
    <property type="match status" value="1"/>
</dbReference>
<dbReference type="GO" id="GO:0036158">
    <property type="term" value="P:outer dynein arm assembly"/>
    <property type="evidence" value="ECO:0007669"/>
    <property type="project" value="InterPro"/>
</dbReference>
<evidence type="ECO:0000313" key="2">
    <source>
        <dbReference type="EMBL" id="CEG44395.1"/>
    </source>
</evidence>
<dbReference type="RefSeq" id="XP_024580764.1">
    <property type="nucleotide sequence ID" value="XM_024730493.1"/>
</dbReference>